<proteinExistence type="predicted"/>
<accession>A0AAE0MBP1</accession>
<reference evidence="3" key="2">
    <citation type="submission" date="2023-06" db="EMBL/GenBank/DDBJ databases">
        <authorList>
            <consortium name="Lawrence Berkeley National Laboratory"/>
            <person name="Haridas S."/>
            <person name="Hensen N."/>
            <person name="Bonometti L."/>
            <person name="Westerberg I."/>
            <person name="Brannstrom I.O."/>
            <person name="Guillou S."/>
            <person name="Cros-Aarteil S."/>
            <person name="Calhoun S."/>
            <person name="Kuo A."/>
            <person name="Mondo S."/>
            <person name="Pangilinan J."/>
            <person name="Riley R."/>
            <person name="Labutti K."/>
            <person name="Andreopoulos B."/>
            <person name="Lipzen A."/>
            <person name="Chen C."/>
            <person name="Yanf M."/>
            <person name="Daum C."/>
            <person name="Ng V."/>
            <person name="Clum A."/>
            <person name="Steindorff A."/>
            <person name="Ohm R."/>
            <person name="Martin F."/>
            <person name="Silar P."/>
            <person name="Natvig D."/>
            <person name="Lalanne C."/>
            <person name="Gautier V."/>
            <person name="Ament-Velasquez S.L."/>
            <person name="Kruys A."/>
            <person name="Hutchinson M.I."/>
            <person name="Powell A.J."/>
            <person name="Barry K."/>
            <person name="Miller A.N."/>
            <person name="Grigoriev I.V."/>
            <person name="Debuchy R."/>
            <person name="Gladieux P."/>
            <person name="Thoren M.H."/>
            <person name="Johannesson H."/>
        </authorList>
    </citation>
    <scope>NUCLEOTIDE SEQUENCE</scope>
    <source>
        <strain evidence="3">CBS 118394</strain>
    </source>
</reference>
<dbReference type="GO" id="GO:0016810">
    <property type="term" value="F:hydrolase activity, acting on carbon-nitrogen (but not peptide) bonds"/>
    <property type="evidence" value="ECO:0007669"/>
    <property type="project" value="InterPro"/>
</dbReference>
<gene>
    <name evidence="3" type="ORF">B0H66DRAFT_551479</name>
</gene>
<evidence type="ECO:0000256" key="1">
    <source>
        <dbReference type="SAM" id="SignalP"/>
    </source>
</evidence>
<dbReference type="Proteomes" id="UP001283341">
    <property type="component" value="Unassembled WGS sequence"/>
</dbReference>
<evidence type="ECO:0000313" key="4">
    <source>
        <dbReference type="Proteomes" id="UP001283341"/>
    </source>
</evidence>
<keyword evidence="1" id="KW-0732">Signal</keyword>
<dbReference type="EMBL" id="JAUEDM010000002">
    <property type="protein sequence ID" value="KAK3326671.1"/>
    <property type="molecule type" value="Genomic_DNA"/>
</dbReference>
<dbReference type="Gene3D" id="3.10.310.70">
    <property type="match status" value="1"/>
</dbReference>
<feature type="signal peptide" evidence="1">
    <location>
        <begin position="1"/>
        <end position="18"/>
    </location>
</feature>
<feature type="chain" id="PRO_5042277440" evidence="1">
    <location>
        <begin position="19"/>
        <end position="592"/>
    </location>
</feature>
<dbReference type="Gene3D" id="3.20.20.140">
    <property type="entry name" value="Metal-dependent hydrolases"/>
    <property type="match status" value="1"/>
</dbReference>
<reference evidence="3" key="1">
    <citation type="journal article" date="2023" name="Mol. Phylogenet. Evol.">
        <title>Genome-scale phylogeny and comparative genomics of the fungal order Sordariales.</title>
        <authorList>
            <person name="Hensen N."/>
            <person name="Bonometti L."/>
            <person name="Westerberg I."/>
            <person name="Brannstrom I.O."/>
            <person name="Guillou S."/>
            <person name="Cros-Aarteil S."/>
            <person name="Calhoun S."/>
            <person name="Haridas S."/>
            <person name="Kuo A."/>
            <person name="Mondo S."/>
            <person name="Pangilinan J."/>
            <person name="Riley R."/>
            <person name="LaButti K."/>
            <person name="Andreopoulos B."/>
            <person name="Lipzen A."/>
            <person name="Chen C."/>
            <person name="Yan M."/>
            <person name="Daum C."/>
            <person name="Ng V."/>
            <person name="Clum A."/>
            <person name="Steindorff A."/>
            <person name="Ohm R.A."/>
            <person name="Martin F."/>
            <person name="Silar P."/>
            <person name="Natvig D.O."/>
            <person name="Lalanne C."/>
            <person name="Gautier V."/>
            <person name="Ament-Velasquez S.L."/>
            <person name="Kruys A."/>
            <person name="Hutchinson M.I."/>
            <person name="Powell A.J."/>
            <person name="Barry K."/>
            <person name="Miller A.N."/>
            <person name="Grigoriev I.V."/>
            <person name="Debuchy R."/>
            <person name="Gladieux P."/>
            <person name="Hiltunen Thoren M."/>
            <person name="Johannesson H."/>
        </authorList>
    </citation>
    <scope>NUCLEOTIDE SEQUENCE</scope>
    <source>
        <strain evidence="3">CBS 118394</strain>
    </source>
</reference>
<dbReference type="AlphaFoldDB" id="A0AAE0MBP1"/>
<dbReference type="Pfam" id="PF07969">
    <property type="entry name" value="Amidohydro_3"/>
    <property type="match status" value="1"/>
</dbReference>
<organism evidence="3 4">
    <name type="scientific">Apodospora peruviana</name>
    <dbReference type="NCBI Taxonomy" id="516989"/>
    <lineage>
        <taxon>Eukaryota</taxon>
        <taxon>Fungi</taxon>
        <taxon>Dikarya</taxon>
        <taxon>Ascomycota</taxon>
        <taxon>Pezizomycotina</taxon>
        <taxon>Sordariomycetes</taxon>
        <taxon>Sordariomycetidae</taxon>
        <taxon>Sordariales</taxon>
        <taxon>Lasiosphaeriaceae</taxon>
        <taxon>Apodospora</taxon>
    </lineage>
</organism>
<dbReference type="PANTHER" id="PTHR22642:SF21">
    <property type="entry name" value="PERIPLASMIC PROTEIN"/>
    <property type="match status" value="1"/>
</dbReference>
<name>A0AAE0MBP1_9PEZI</name>
<dbReference type="PANTHER" id="PTHR22642">
    <property type="entry name" value="IMIDAZOLONEPROPIONASE"/>
    <property type="match status" value="1"/>
</dbReference>
<comment type="caution">
    <text evidence="3">The sequence shown here is derived from an EMBL/GenBank/DDBJ whole genome shotgun (WGS) entry which is preliminary data.</text>
</comment>
<dbReference type="InterPro" id="IPR013108">
    <property type="entry name" value="Amidohydro_3"/>
</dbReference>
<dbReference type="InterPro" id="IPR011059">
    <property type="entry name" value="Metal-dep_hydrolase_composite"/>
</dbReference>
<feature type="domain" description="Amidohydrolase 3" evidence="2">
    <location>
        <begin position="123"/>
        <end position="587"/>
    </location>
</feature>
<evidence type="ECO:0000259" key="2">
    <source>
        <dbReference type="Pfam" id="PF07969"/>
    </source>
</evidence>
<keyword evidence="4" id="KW-1185">Reference proteome</keyword>
<evidence type="ECO:0000313" key="3">
    <source>
        <dbReference type="EMBL" id="KAK3326671.1"/>
    </source>
</evidence>
<dbReference type="Gene3D" id="2.30.40.10">
    <property type="entry name" value="Urease, subunit C, domain 1"/>
    <property type="match status" value="1"/>
</dbReference>
<dbReference type="SUPFAM" id="SSF51556">
    <property type="entry name" value="Metallo-dependent hydrolases"/>
    <property type="match status" value="1"/>
</dbReference>
<sequence length="592" mass="63431">MALFPVKLLVSCLISAVCFTNGGFVSTTATTGDNTLPRDTNGTVNTHDLLARDDGVPSSYSEGTLRGSVVLYNGKIHTMDASDTVANVIGIKDGKIVYVGNSQTEALHRANSLSSSPQQQPRAINLRGRITIPGLIDCHNHIVLLGNRPGYHTPLESAASIADVQATYKARASAVPKGSFITTIGGFSPNQFAERRLPTLAELDAAAPDHPVFISTSFAGPATTNTLGKNFFQSLPGDMSVAVSANGSIAIGLENGKALLSLRQQLTFADRKRTVHDTMAYAASLGLTTHLDQGAFAATNTPADIAASEDLYTFHLPWLSVYDDLRGIIRLRINFLSQDTDLAVPAVTQRLLNTFKFFGNDMVRTGAIGEFVTADYDGGPVFDQALRAVAKAGWRLEVHSLTDTDYQRQIRAFEAVNSAFNITSLRWVVAHVPQITQEYLARLKRLGGGVNLSGWQYLAGTGNTTNPAGPPWRRIIDSGIPAGFGADGANIAPLSPWPHIYYATTGKNSKGELINPGQTISRLEALKLYTTANNWFLGGPDEGTLGVLEEGRLGDVVVLSDDYFSVSEEKLKKMKSVLTVVGGVVVYDSGDL</sequence>
<protein>
    <submittedName>
        <fullName evidence="3">Amidohydrolase family-domain-containing protein</fullName>
    </submittedName>
</protein>
<dbReference type="SUPFAM" id="SSF51338">
    <property type="entry name" value="Composite domain of metallo-dependent hydrolases"/>
    <property type="match status" value="1"/>
</dbReference>
<dbReference type="InterPro" id="IPR032466">
    <property type="entry name" value="Metal_Hydrolase"/>
</dbReference>